<dbReference type="GO" id="GO:0006355">
    <property type="term" value="P:regulation of DNA-templated transcription"/>
    <property type="evidence" value="ECO:0007669"/>
    <property type="project" value="TreeGrafter"/>
</dbReference>
<dbReference type="SUPFAM" id="SSF52172">
    <property type="entry name" value="CheY-like"/>
    <property type="match status" value="1"/>
</dbReference>
<dbReference type="AlphaFoldDB" id="A0A4V3A9G3"/>
<dbReference type="SMART" id="SM01043">
    <property type="entry name" value="BTAD"/>
    <property type="match status" value="1"/>
</dbReference>
<feature type="domain" description="Response regulatory" evidence="7">
    <location>
        <begin position="281"/>
        <end position="395"/>
    </location>
</feature>
<dbReference type="InterPro" id="IPR022742">
    <property type="entry name" value="Hydrolase_4"/>
</dbReference>
<dbReference type="PANTHER" id="PTHR48111:SF4">
    <property type="entry name" value="DNA-BINDING DUAL TRANSCRIPTIONAL REGULATOR OMPR"/>
    <property type="match status" value="1"/>
</dbReference>
<dbReference type="Gene3D" id="3.40.50.1820">
    <property type="entry name" value="alpha/beta hydrolase"/>
    <property type="match status" value="1"/>
</dbReference>
<keyword evidence="1 6" id="KW-0597">Phosphoprotein</keyword>
<keyword evidence="3" id="KW-0805">Transcription regulation</keyword>
<dbReference type="InterPro" id="IPR036388">
    <property type="entry name" value="WH-like_DNA-bd_sf"/>
</dbReference>
<evidence type="ECO:0000313" key="8">
    <source>
        <dbReference type="EMBL" id="TDH59105.1"/>
    </source>
</evidence>
<dbReference type="GO" id="GO:0000976">
    <property type="term" value="F:transcription cis-regulatory region binding"/>
    <property type="evidence" value="ECO:0007669"/>
    <property type="project" value="TreeGrafter"/>
</dbReference>
<evidence type="ECO:0000256" key="5">
    <source>
        <dbReference type="ARBA" id="ARBA00023163"/>
    </source>
</evidence>
<comment type="caution">
    <text evidence="8">The sequence shown here is derived from an EMBL/GenBank/DDBJ whole genome shotgun (WGS) entry which is preliminary data.</text>
</comment>
<keyword evidence="8" id="KW-0378">Hydrolase</keyword>
<dbReference type="GO" id="GO:0032993">
    <property type="term" value="C:protein-DNA complex"/>
    <property type="evidence" value="ECO:0007669"/>
    <property type="project" value="TreeGrafter"/>
</dbReference>
<keyword evidence="4" id="KW-0238">DNA-binding</keyword>
<dbReference type="EMBL" id="SMSJ01000080">
    <property type="protein sequence ID" value="TDH59105.1"/>
    <property type="molecule type" value="Genomic_DNA"/>
</dbReference>
<dbReference type="Pfam" id="PF00072">
    <property type="entry name" value="Response_reg"/>
    <property type="match status" value="1"/>
</dbReference>
<dbReference type="SMART" id="SM00448">
    <property type="entry name" value="REC"/>
    <property type="match status" value="1"/>
</dbReference>
<dbReference type="CDD" id="cd17574">
    <property type="entry name" value="REC_OmpR"/>
    <property type="match status" value="1"/>
</dbReference>
<dbReference type="GO" id="GO:0005829">
    <property type="term" value="C:cytosol"/>
    <property type="evidence" value="ECO:0007669"/>
    <property type="project" value="TreeGrafter"/>
</dbReference>
<protein>
    <submittedName>
        <fullName evidence="8">Alpha/beta fold hydrolase</fullName>
    </submittedName>
</protein>
<organism evidence="8 9">
    <name type="scientific">Dankookia rubra</name>
    <dbReference type="NCBI Taxonomy" id="1442381"/>
    <lineage>
        <taxon>Bacteria</taxon>
        <taxon>Pseudomonadati</taxon>
        <taxon>Pseudomonadota</taxon>
        <taxon>Alphaproteobacteria</taxon>
        <taxon>Acetobacterales</taxon>
        <taxon>Roseomonadaceae</taxon>
        <taxon>Dankookia</taxon>
    </lineage>
</organism>
<dbReference type="Gene3D" id="6.10.250.690">
    <property type="match status" value="1"/>
</dbReference>
<dbReference type="InterPro" id="IPR029058">
    <property type="entry name" value="AB_hydrolase_fold"/>
</dbReference>
<name>A0A4V3A9G3_9PROT</name>
<evidence type="ECO:0000256" key="6">
    <source>
        <dbReference type="PROSITE-ProRule" id="PRU00169"/>
    </source>
</evidence>
<dbReference type="SUPFAM" id="SSF48452">
    <property type="entry name" value="TPR-like"/>
    <property type="match status" value="1"/>
</dbReference>
<keyword evidence="5" id="KW-0804">Transcription</keyword>
<evidence type="ECO:0000256" key="4">
    <source>
        <dbReference type="ARBA" id="ARBA00023125"/>
    </source>
</evidence>
<evidence type="ECO:0000313" key="9">
    <source>
        <dbReference type="Proteomes" id="UP000295096"/>
    </source>
</evidence>
<evidence type="ECO:0000259" key="7">
    <source>
        <dbReference type="PROSITE" id="PS50110"/>
    </source>
</evidence>
<reference evidence="8 9" key="1">
    <citation type="journal article" date="2016" name="J. Microbiol.">
        <title>Dankookia rubra gen. nov., sp. nov., an alphaproteobacterium isolated from sediment of a shallow stream.</title>
        <authorList>
            <person name="Kim W.H."/>
            <person name="Kim D.H."/>
            <person name="Kang K."/>
            <person name="Ahn T.Y."/>
        </authorList>
    </citation>
    <scope>NUCLEOTIDE SEQUENCE [LARGE SCALE GENOMIC DNA]</scope>
    <source>
        <strain evidence="8 9">JCM30602</strain>
    </source>
</reference>
<dbReference type="InterPro" id="IPR039420">
    <property type="entry name" value="WalR-like"/>
</dbReference>
<dbReference type="GO" id="GO:0000156">
    <property type="term" value="F:phosphorelay response regulator activity"/>
    <property type="evidence" value="ECO:0007669"/>
    <property type="project" value="TreeGrafter"/>
</dbReference>
<dbReference type="InterPro" id="IPR005158">
    <property type="entry name" value="BTAD"/>
</dbReference>
<proteinExistence type="predicted"/>
<evidence type="ECO:0000256" key="3">
    <source>
        <dbReference type="ARBA" id="ARBA00023015"/>
    </source>
</evidence>
<dbReference type="OrthoDB" id="27092at2"/>
<dbReference type="InterPro" id="IPR001789">
    <property type="entry name" value="Sig_transdc_resp-reg_receiver"/>
</dbReference>
<dbReference type="Proteomes" id="UP000295096">
    <property type="component" value="Unassembled WGS sequence"/>
</dbReference>
<dbReference type="PANTHER" id="PTHR48111">
    <property type="entry name" value="REGULATOR OF RPOS"/>
    <property type="match status" value="1"/>
</dbReference>
<dbReference type="Gene3D" id="3.40.50.2300">
    <property type="match status" value="1"/>
</dbReference>
<dbReference type="PROSITE" id="PS50110">
    <property type="entry name" value="RESPONSE_REGULATORY"/>
    <property type="match status" value="1"/>
</dbReference>
<dbReference type="Gene3D" id="1.10.10.10">
    <property type="entry name" value="Winged helix-like DNA-binding domain superfamily/Winged helix DNA-binding domain"/>
    <property type="match status" value="1"/>
</dbReference>
<dbReference type="GO" id="GO:0016787">
    <property type="term" value="F:hydrolase activity"/>
    <property type="evidence" value="ECO:0007669"/>
    <property type="project" value="UniProtKB-KW"/>
</dbReference>
<dbReference type="RefSeq" id="WP_133292069.1">
    <property type="nucleotide sequence ID" value="NZ_SMSJ01000080.1"/>
</dbReference>
<dbReference type="SUPFAM" id="SSF53474">
    <property type="entry name" value="alpha/beta-Hydrolases"/>
    <property type="match status" value="1"/>
</dbReference>
<evidence type="ECO:0000256" key="2">
    <source>
        <dbReference type="ARBA" id="ARBA00023012"/>
    </source>
</evidence>
<feature type="modified residue" description="4-aspartylphosphate" evidence="6">
    <location>
        <position position="330"/>
    </location>
</feature>
<dbReference type="Gene3D" id="1.25.40.10">
    <property type="entry name" value="Tetratricopeptide repeat domain"/>
    <property type="match status" value="1"/>
</dbReference>
<accession>A0A4V3A9G3</accession>
<keyword evidence="2" id="KW-0902">Two-component regulatory system</keyword>
<dbReference type="InterPro" id="IPR011990">
    <property type="entry name" value="TPR-like_helical_dom_sf"/>
</dbReference>
<dbReference type="Pfam" id="PF12146">
    <property type="entry name" value="Hydrolase_4"/>
    <property type="match status" value="1"/>
</dbReference>
<gene>
    <name evidence="8" type="ORF">E2C06_29015</name>
</gene>
<dbReference type="InterPro" id="IPR000073">
    <property type="entry name" value="AB_hydrolase_1"/>
</dbReference>
<sequence length="717" mass="78906">MLTIQLLGEMTVLRDGEALPLPPSRKTRALLGYLVATGRPQRREKLCTMLWEVPDDPRGALRWSLSKLRGLVDEPNGPARILAERETVSYVPEGARCDLRTLRETATRPLESVGIETLRTVVDNIEGDFLSGLELPGQPDFQAWCLAEREDARRHHAAVLDALVSRLAATAPEEALPHARRLVELDSFAARPRAALVALLARLGRREEAAQHCETGTRLLQEAGLPLGPLAAAARDLRAPPSSRHTAAPQTDTATRLPVAAANASALPGPTSRDLREDVKRLIIVDDEPELGRMVAEYLGGHGFAVRTATSGQAMRRLLAEEPADLVILDVNMPSEDGFSVARSLRTGAGGPKILFLTAASEVVDRVVGLELGAEDYVTKPFDLRELRARIRIILRRAEAEKAPATAARPDPQMIPVQPPTEEVAPPPQQEIRFCLATDGVRIAYATSGEGPPLLKPANWLTHLEFDWESPVWRHWMRELSRGRRLVRYDERGNGLSDRQIEELSLEACQRDMEAVIAAADLTRFPVLGISQGCACAVAHAVEHPGQISRLILYGGYARGWTHRSSPAQLATRQALITLMRHGWGADSPAFRQAFTSLFIPDGTIEQARWFNELQRMTTSPENAIRIQEMFGAIQIEALLPQVTVPTLVLHCTGDEVVPFEEGRRLAMGIPGARFVPLEGRNHILLEDEPAWGRFLGEVRAFLAEDDASGSWDYSAL</sequence>
<keyword evidence="9" id="KW-1185">Reference proteome</keyword>
<dbReference type="InterPro" id="IPR011006">
    <property type="entry name" value="CheY-like_superfamily"/>
</dbReference>
<dbReference type="PRINTS" id="PR00111">
    <property type="entry name" value="ABHYDROLASE"/>
</dbReference>
<evidence type="ECO:0000256" key="1">
    <source>
        <dbReference type="ARBA" id="ARBA00022553"/>
    </source>
</evidence>